<feature type="compositionally biased region" description="Basic residues" evidence="1">
    <location>
        <begin position="726"/>
        <end position="737"/>
    </location>
</feature>
<feature type="compositionally biased region" description="Polar residues" evidence="1">
    <location>
        <begin position="501"/>
        <end position="520"/>
    </location>
</feature>
<reference evidence="2 3" key="1">
    <citation type="journal article" date="2021" name="Elife">
        <title>Chloroplast acquisition without the gene transfer in kleptoplastic sea slugs, Plakobranchus ocellatus.</title>
        <authorList>
            <person name="Maeda T."/>
            <person name="Takahashi S."/>
            <person name="Yoshida T."/>
            <person name="Shimamura S."/>
            <person name="Takaki Y."/>
            <person name="Nagai Y."/>
            <person name="Toyoda A."/>
            <person name="Suzuki Y."/>
            <person name="Arimoto A."/>
            <person name="Ishii H."/>
            <person name="Satoh N."/>
            <person name="Nishiyama T."/>
            <person name="Hasebe M."/>
            <person name="Maruyama T."/>
            <person name="Minagawa J."/>
            <person name="Obokata J."/>
            <person name="Shigenobu S."/>
        </authorList>
    </citation>
    <scope>NUCLEOTIDE SEQUENCE [LARGE SCALE GENOMIC DNA]</scope>
</reference>
<feature type="compositionally biased region" description="Basic and acidic residues" evidence="1">
    <location>
        <begin position="419"/>
        <end position="435"/>
    </location>
</feature>
<feature type="compositionally biased region" description="Polar residues" evidence="1">
    <location>
        <begin position="278"/>
        <end position="296"/>
    </location>
</feature>
<accession>A0AAV4EBD9</accession>
<dbReference type="Proteomes" id="UP000762676">
    <property type="component" value="Unassembled WGS sequence"/>
</dbReference>
<comment type="caution">
    <text evidence="2">The sequence shown here is derived from an EMBL/GenBank/DDBJ whole genome shotgun (WGS) entry which is preliminary data.</text>
</comment>
<feature type="compositionally biased region" description="Basic and acidic residues" evidence="1">
    <location>
        <begin position="456"/>
        <end position="467"/>
    </location>
</feature>
<feature type="region of interest" description="Disordered" evidence="1">
    <location>
        <begin position="719"/>
        <end position="780"/>
    </location>
</feature>
<sequence length="780" mass="86810">MDRDLTSCLESLQTEVGKVTSDNARTCLINFIEICRALYKAEADDVRASQPIVRTCREQILKTHRKSIDILEILLNLDLTDKQPSIDMVLKKLKELRSISDILDNDFDSTPPHLKKIESLLNLAQSVDGPVAPPKPNTVTNHGSVTKSLVKDLVAGLTGLADISQALQKEEEEIWATNRNLSHVLENLRIKAGTHPAIEAYTARNCRSQLAVRKRQEEYAQYAISIHRVLDKMKKAVRAFQSSSQNELSDLAKHLPLVRTLSHTLARLHISTLEIAASPQQMENPRPSSDYNSSNDKSLKTKTNRESPKKVCNGDGENPQVECPKSPSRQNESKASHLEIKQRSPTFVIKGKRKNLPEKSIENCLEHRGMIHKTPQIETLQEYPPRVSNAYSKKKTARNVKDYTTTRQSGKPCETIHMERVRESPQATSKKDCAKIKPVSTGHDSTLEKQTTPEFSRWDSKGNGKRRMAENHETLLSETMQESPQRTFKIDIEKPIARNPKGSSGCSNKAPSTETEQKSPTLISKDIGEIDYSKGSRTLNTHHPDIMRGSQQRVSKRTNEGLMAEKLTQTLACIGSMRRQVDASLSQVTSMLSDCSGDWGSNPSYLWTTGIRCQANNTGTASSSLRLPSGDNLSAASKESFKYLPLDDKGCQEQLIGGTKLLSSVLDDLLRAIRIKSSVIKAQAVLDKALCRPFPETAILRLDLIRLLISQDSAPIDPLASLKSPGAKRTRKTKRVKKADNLFEGQNSEPKTVVNKPPKVPKSLSPKVEEEAKSLKHINV</sequence>
<evidence type="ECO:0000313" key="2">
    <source>
        <dbReference type="EMBL" id="GFR58022.1"/>
    </source>
</evidence>
<name>A0AAV4EBD9_9GAST</name>
<protein>
    <submittedName>
        <fullName evidence="2">Uncharacterized protein</fullName>
    </submittedName>
</protein>
<dbReference type="AlphaFoldDB" id="A0AAV4EBD9"/>
<evidence type="ECO:0000256" key="1">
    <source>
        <dbReference type="SAM" id="MobiDB-lite"/>
    </source>
</evidence>
<feature type="compositionally biased region" description="Basic and acidic residues" evidence="1">
    <location>
        <begin position="331"/>
        <end position="342"/>
    </location>
</feature>
<feature type="region of interest" description="Disordered" evidence="1">
    <location>
        <begin position="492"/>
        <end position="520"/>
    </location>
</feature>
<organism evidence="2 3">
    <name type="scientific">Elysia marginata</name>
    <dbReference type="NCBI Taxonomy" id="1093978"/>
    <lineage>
        <taxon>Eukaryota</taxon>
        <taxon>Metazoa</taxon>
        <taxon>Spiralia</taxon>
        <taxon>Lophotrochozoa</taxon>
        <taxon>Mollusca</taxon>
        <taxon>Gastropoda</taxon>
        <taxon>Heterobranchia</taxon>
        <taxon>Euthyneura</taxon>
        <taxon>Panpulmonata</taxon>
        <taxon>Sacoglossa</taxon>
        <taxon>Placobranchoidea</taxon>
        <taxon>Plakobranchidae</taxon>
        <taxon>Elysia</taxon>
    </lineage>
</organism>
<feature type="compositionally biased region" description="Low complexity" evidence="1">
    <location>
        <begin position="750"/>
        <end position="766"/>
    </location>
</feature>
<proteinExistence type="predicted"/>
<dbReference type="EMBL" id="BMAT01000032">
    <property type="protein sequence ID" value="GFR58022.1"/>
    <property type="molecule type" value="Genomic_DNA"/>
</dbReference>
<keyword evidence="3" id="KW-1185">Reference proteome</keyword>
<feature type="region of interest" description="Disordered" evidence="1">
    <location>
        <begin position="277"/>
        <end position="344"/>
    </location>
</feature>
<evidence type="ECO:0000313" key="3">
    <source>
        <dbReference type="Proteomes" id="UP000762676"/>
    </source>
</evidence>
<feature type="region of interest" description="Disordered" evidence="1">
    <location>
        <begin position="419"/>
        <end position="467"/>
    </location>
</feature>
<feature type="compositionally biased region" description="Polar residues" evidence="1">
    <location>
        <begin position="442"/>
        <end position="454"/>
    </location>
</feature>
<feature type="compositionally biased region" description="Basic and acidic residues" evidence="1">
    <location>
        <begin position="297"/>
        <end position="309"/>
    </location>
</feature>
<gene>
    <name evidence="2" type="ORF">ElyMa_000017300</name>
</gene>